<dbReference type="KEGG" id="tid:Thein_0407"/>
<dbReference type="PaxDb" id="667014-Thein_0407"/>
<dbReference type="HOGENOM" id="CLU_128755_0_0_0"/>
<protein>
    <submittedName>
        <fullName evidence="2">Roadblock/LC7 family protein</fullName>
    </submittedName>
</protein>
<keyword evidence="3" id="KW-1185">Reference proteome</keyword>
<dbReference type="GO" id="GO:0032008">
    <property type="term" value="P:positive regulation of TOR signaling"/>
    <property type="evidence" value="ECO:0007669"/>
    <property type="project" value="InterPro"/>
</dbReference>
<dbReference type="EMBL" id="CP002683">
    <property type="protein sequence ID" value="AEH44289.1"/>
    <property type="molecule type" value="Genomic_DNA"/>
</dbReference>
<name>F8AAL7_THEID</name>
<dbReference type="Pfam" id="PF03259">
    <property type="entry name" value="Robl_LC7"/>
    <property type="match status" value="1"/>
</dbReference>
<dbReference type="InParanoid" id="F8AAL7"/>
<dbReference type="STRING" id="667014.Thein_0407"/>
<evidence type="ECO:0000313" key="3">
    <source>
        <dbReference type="Proteomes" id="UP000006793"/>
    </source>
</evidence>
<evidence type="ECO:0000259" key="1">
    <source>
        <dbReference type="SMART" id="SM00960"/>
    </source>
</evidence>
<proteinExistence type="predicted"/>
<dbReference type="AlphaFoldDB" id="F8AAL7"/>
<dbReference type="eggNOG" id="COG2018">
    <property type="taxonomic scope" value="Bacteria"/>
</dbReference>
<dbReference type="InterPro" id="IPR004942">
    <property type="entry name" value="Roadblock/LAMTOR2_dom"/>
</dbReference>
<accession>F8AAL7</accession>
<gene>
    <name evidence="2" type="ordered locus">Thein_0407</name>
</gene>
<dbReference type="Gene3D" id="3.30.450.30">
    <property type="entry name" value="Dynein light chain 2a, cytoplasmic"/>
    <property type="match status" value="1"/>
</dbReference>
<evidence type="ECO:0000313" key="2">
    <source>
        <dbReference type="EMBL" id="AEH44289.1"/>
    </source>
</evidence>
<sequence>MMVLTSKRVNKLKGVLEEQLLSIGVNLAILIDEAGNVIASSGEENGIDTTSLAALAAANFGATAQIAKLLGEEDFSILYHKGKKDNIHFSRIGKEFILVTVFTDETPLGLVRLRVNQISQELLNLLEEED</sequence>
<feature type="domain" description="Roadblock/LAMTOR2" evidence="1">
    <location>
        <begin position="12"/>
        <end position="102"/>
    </location>
</feature>
<dbReference type="GO" id="GO:0060090">
    <property type="term" value="F:molecular adaptor activity"/>
    <property type="evidence" value="ECO:0007669"/>
    <property type="project" value="InterPro"/>
</dbReference>
<dbReference type="InterPro" id="IPR037587">
    <property type="entry name" value="LAMTOR2-like"/>
</dbReference>
<dbReference type="PANTHER" id="PTHR13323">
    <property type="entry name" value="LATE ENDOSOMAL/LYSOSOMAL MP1 INTERACTING PROTEIN"/>
    <property type="match status" value="1"/>
</dbReference>
<reference evidence="3" key="1">
    <citation type="submission" date="2011-04" db="EMBL/GenBank/DDBJ databases">
        <title>The complete genome of Thermodesulfatator indicus DSM 15286.</title>
        <authorList>
            <person name="Lucas S."/>
            <person name="Copeland A."/>
            <person name="Lapidus A."/>
            <person name="Bruce D."/>
            <person name="Goodwin L."/>
            <person name="Pitluck S."/>
            <person name="Peters L."/>
            <person name="Kyrpides N."/>
            <person name="Mavromatis K."/>
            <person name="Pagani I."/>
            <person name="Ivanova N."/>
            <person name="Saunders L."/>
            <person name="Detter J.C."/>
            <person name="Tapia R."/>
            <person name="Han C."/>
            <person name="Land M."/>
            <person name="Hauser L."/>
            <person name="Markowitz V."/>
            <person name="Cheng J.-F."/>
            <person name="Hugenholtz P."/>
            <person name="Woyke T."/>
            <person name="Wu D."/>
            <person name="Spring S."/>
            <person name="Schroeder M."/>
            <person name="Brambilla E."/>
            <person name="Klenk H.-P."/>
            <person name="Eisen J.A."/>
        </authorList>
    </citation>
    <scope>NUCLEOTIDE SEQUENCE [LARGE SCALE GENOMIC DNA]</scope>
    <source>
        <strain evidence="3">DSM 15286 / JCM 11887 / CIR29812</strain>
    </source>
</reference>
<organism evidence="2 3">
    <name type="scientific">Thermodesulfatator indicus (strain DSM 15286 / JCM 11887 / CIR29812)</name>
    <dbReference type="NCBI Taxonomy" id="667014"/>
    <lineage>
        <taxon>Bacteria</taxon>
        <taxon>Pseudomonadati</taxon>
        <taxon>Thermodesulfobacteriota</taxon>
        <taxon>Thermodesulfobacteria</taxon>
        <taxon>Thermodesulfobacteriales</taxon>
        <taxon>Thermodesulfatatoraceae</taxon>
        <taxon>Thermodesulfatator</taxon>
    </lineage>
</organism>
<dbReference type="SMART" id="SM00960">
    <property type="entry name" value="Robl_LC7"/>
    <property type="match status" value="1"/>
</dbReference>
<reference evidence="2 3" key="2">
    <citation type="journal article" date="2012" name="Stand. Genomic Sci.">
        <title>Complete genome sequence of the thermophilic sulfate-reducing ocean bacterium Thermodesulfatator indicus type strain (CIR29812(T)).</title>
        <authorList>
            <person name="Anderson I."/>
            <person name="Saunders E."/>
            <person name="Lapidus A."/>
            <person name="Nolan M."/>
            <person name="Lucas S."/>
            <person name="Tice H."/>
            <person name="Del Rio T.G."/>
            <person name="Cheng J.F."/>
            <person name="Han C."/>
            <person name="Tapia R."/>
            <person name="Goodwin L.A."/>
            <person name="Pitluck S."/>
            <person name="Liolios K."/>
            <person name="Mavromatis K."/>
            <person name="Pagani I."/>
            <person name="Ivanova N."/>
            <person name="Mikhailova N."/>
            <person name="Pati A."/>
            <person name="Chen A."/>
            <person name="Palaniappan K."/>
            <person name="Land M."/>
            <person name="Hauser L."/>
            <person name="Jeffries C.D."/>
            <person name="Chang Y.J."/>
            <person name="Brambilla E.M."/>
            <person name="Rohde M."/>
            <person name="Spring S."/>
            <person name="Goker M."/>
            <person name="Detter J.C."/>
            <person name="Woyke T."/>
            <person name="Bristow J."/>
            <person name="Eisen J.A."/>
            <person name="Markowitz V."/>
            <person name="Hugenholtz P."/>
            <person name="Kyrpides N.C."/>
            <person name="Klenk H.P."/>
        </authorList>
    </citation>
    <scope>NUCLEOTIDE SEQUENCE [LARGE SCALE GENOMIC DNA]</scope>
    <source>
        <strain evidence="3">DSM 15286 / JCM 11887 / CIR29812</strain>
    </source>
</reference>
<dbReference type="SUPFAM" id="SSF103196">
    <property type="entry name" value="Roadblock/LC7 domain"/>
    <property type="match status" value="1"/>
</dbReference>
<dbReference type="Proteomes" id="UP000006793">
    <property type="component" value="Chromosome"/>
</dbReference>
<dbReference type="GO" id="GO:0005085">
    <property type="term" value="F:guanyl-nucleotide exchange factor activity"/>
    <property type="evidence" value="ECO:0007669"/>
    <property type="project" value="InterPro"/>
</dbReference>